<dbReference type="EMBL" id="BSUZ01000001">
    <property type="protein sequence ID" value="GMA88928.1"/>
    <property type="molecule type" value="Genomic_DNA"/>
</dbReference>
<sequence length="140" mass="14525">MQEAAATDLYIVASLSVTLAGTQQAATVALPAPVLAPRASESQAPDAKERAARQANRVAMSTLVEDVPVEVRVRFVPRPMRSAALLTLKVGDVVRLDHPTDRPLDVVSSGVVCARGVAGTNGPRAACLITSSTLPGRASE</sequence>
<dbReference type="InterPro" id="IPR001543">
    <property type="entry name" value="FliN-like_C"/>
</dbReference>
<reference evidence="3" key="1">
    <citation type="journal article" date="2019" name="Int. J. Syst. Evol. Microbiol.">
        <title>The Global Catalogue of Microorganisms (GCM) 10K type strain sequencing project: providing services to taxonomists for standard genome sequencing and annotation.</title>
        <authorList>
            <consortium name="The Broad Institute Genomics Platform"/>
            <consortium name="The Broad Institute Genome Sequencing Center for Infectious Disease"/>
            <person name="Wu L."/>
            <person name="Ma J."/>
        </authorList>
    </citation>
    <scope>NUCLEOTIDE SEQUENCE [LARGE SCALE GENOMIC DNA]</scope>
    <source>
        <strain evidence="3">NBRC 108730</strain>
    </source>
</reference>
<dbReference type="Pfam" id="PF01052">
    <property type="entry name" value="FliMN_C"/>
    <property type="match status" value="1"/>
</dbReference>
<evidence type="ECO:0000259" key="1">
    <source>
        <dbReference type="Pfam" id="PF01052"/>
    </source>
</evidence>
<keyword evidence="3" id="KW-1185">Reference proteome</keyword>
<dbReference type="Proteomes" id="UP001157017">
    <property type="component" value="Unassembled WGS sequence"/>
</dbReference>
<accession>A0ABQ6JLP9</accession>
<organism evidence="2 3">
    <name type="scientific">Angustibacter aerolatus</name>
    <dbReference type="NCBI Taxonomy" id="1162965"/>
    <lineage>
        <taxon>Bacteria</taxon>
        <taxon>Bacillati</taxon>
        <taxon>Actinomycetota</taxon>
        <taxon>Actinomycetes</taxon>
        <taxon>Kineosporiales</taxon>
        <taxon>Kineosporiaceae</taxon>
    </lineage>
</organism>
<dbReference type="InterPro" id="IPR036429">
    <property type="entry name" value="SpoA-like_sf"/>
</dbReference>
<comment type="caution">
    <text evidence="2">The sequence shown here is derived from an EMBL/GenBank/DDBJ whole genome shotgun (WGS) entry which is preliminary data.</text>
</comment>
<evidence type="ECO:0000313" key="2">
    <source>
        <dbReference type="EMBL" id="GMA88928.1"/>
    </source>
</evidence>
<name>A0ABQ6JLP9_9ACTN</name>
<evidence type="ECO:0000313" key="3">
    <source>
        <dbReference type="Proteomes" id="UP001157017"/>
    </source>
</evidence>
<dbReference type="Gene3D" id="2.30.330.10">
    <property type="entry name" value="SpoA-like"/>
    <property type="match status" value="1"/>
</dbReference>
<feature type="domain" description="Flagellar motor switch protein FliN-like C-terminal" evidence="1">
    <location>
        <begin position="63"/>
        <end position="131"/>
    </location>
</feature>
<proteinExistence type="predicted"/>
<gene>
    <name evidence="2" type="ORF">GCM10025868_41780</name>
</gene>
<protein>
    <recommendedName>
        <fullName evidence="1">Flagellar motor switch protein FliN-like C-terminal domain-containing protein</fullName>
    </recommendedName>
</protein>
<dbReference type="SUPFAM" id="SSF101801">
    <property type="entry name" value="Surface presentation of antigens (SPOA)"/>
    <property type="match status" value="1"/>
</dbReference>